<feature type="region of interest" description="Disordered" evidence="1">
    <location>
        <begin position="1"/>
        <end position="23"/>
    </location>
</feature>
<gene>
    <name evidence="3" type="ORF">GCM10009740_32190</name>
</gene>
<accession>A0ABN2UJG7</accession>
<dbReference type="SUPFAM" id="SSF53474">
    <property type="entry name" value="alpha/beta-Hydrolases"/>
    <property type="match status" value="1"/>
</dbReference>
<sequence>MHVDVDLSTGTVRGTVDDGDSAGAPGTAVFRGIPFASLPVRFGPPEAARTWSGAREALAFGPPPPQSAA</sequence>
<evidence type="ECO:0000313" key="4">
    <source>
        <dbReference type="Proteomes" id="UP001501285"/>
    </source>
</evidence>
<evidence type="ECO:0000259" key="2">
    <source>
        <dbReference type="Pfam" id="PF00135"/>
    </source>
</evidence>
<evidence type="ECO:0000256" key="1">
    <source>
        <dbReference type="SAM" id="MobiDB-lite"/>
    </source>
</evidence>
<organism evidence="3 4">
    <name type="scientific">Terrabacter terrae</name>
    <dbReference type="NCBI Taxonomy" id="318434"/>
    <lineage>
        <taxon>Bacteria</taxon>
        <taxon>Bacillati</taxon>
        <taxon>Actinomycetota</taxon>
        <taxon>Actinomycetes</taxon>
        <taxon>Micrococcales</taxon>
        <taxon>Intrasporangiaceae</taxon>
        <taxon>Terrabacter</taxon>
    </lineage>
</organism>
<dbReference type="InterPro" id="IPR002018">
    <property type="entry name" value="CarbesteraseB"/>
</dbReference>
<comment type="caution">
    <text evidence="3">The sequence shown here is derived from an EMBL/GenBank/DDBJ whole genome shotgun (WGS) entry which is preliminary data.</text>
</comment>
<dbReference type="InterPro" id="IPR029058">
    <property type="entry name" value="AB_hydrolase_fold"/>
</dbReference>
<feature type="domain" description="Carboxylesterase type B" evidence="2">
    <location>
        <begin position="5"/>
        <end position="67"/>
    </location>
</feature>
<reference evidence="3 4" key="1">
    <citation type="journal article" date="2019" name="Int. J. Syst. Evol. Microbiol.">
        <title>The Global Catalogue of Microorganisms (GCM) 10K type strain sequencing project: providing services to taxonomists for standard genome sequencing and annotation.</title>
        <authorList>
            <consortium name="The Broad Institute Genomics Platform"/>
            <consortium name="The Broad Institute Genome Sequencing Center for Infectious Disease"/>
            <person name="Wu L."/>
            <person name="Ma J."/>
        </authorList>
    </citation>
    <scope>NUCLEOTIDE SEQUENCE [LARGE SCALE GENOMIC DNA]</scope>
    <source>
        <strain evidence="3 4">JCM 14283</strain>
    </source>
</reference>
<protein>
    <recommendedName>
        <fullName evidence="2">Carboxylesterase type B domain-containing protein</fullName>
    </recommendedName>
</protein>
<dbReference type="Gene3D" id="3.40.50.1820">
    <property type="entry name" value="alpha/beta hydrolase"/>
    <property type="match status" value="1"/>
</dbReference>
<dbReference type="Proteomes" id="UP001501285">
    <property type="component" value="Unassembled WGS sequence"/>
</dbReference>
<proteinExistence type="predicted"/>
<keyword evidence="4" id="KW-1185">Reference proteome</keyword>
<evidence type="ECO:0000313" key="3">
    <source>
        <dbReference type="EMBL" id="GAA2037780.1"/>
    </source>
</evidence>
<dbReference type="Pfam" id="PF00135">
    <property type="entry name" value="COesterase"/>
    <property type="match status" value="1"/>
</dbReference>
<dbReference type="EMBL" id="BAAANB010000021">
    <property type="protein sequence ID" value="GAA2037780.1"/>
    <property type="molecule type" value="Genomic_DNA"/>
</dbReference>
<name>A0ABN2UJG7_9MICO</name>